<evidence type="ECO:0000313" key="2">
    <source>
        <dbReference type="Proteomes" id="UP000202081"/>
    </source>
</evidence>
<dbReference type="Proteomes" id="UP000202081">
    <property type="component" value="Segment"/>
</dbReference>
<name>A0A1D8KT27_9CAUD</name>
<evidence type="ECO:0000313" key="1">
    <source>
        <dbReference type="EMBL" id="AOV61737.1"/>
    </source>
</evidence>
<proteinExistence type="predicted"/>
<keyword evidence="2" id="KW-1185">Reference proteome</keyword>
<dbReference type="RefSeq" id="YP_009324205.1">
    <property type="nucleotide sequence ID" value="NC_031935.1"/>
</dbReference>
<dbReference type="KEGG" id="vg:30309115"/>
<gene>
    <name evidence="1" type="ORF">P29B0810_042</name>
</gene>
<dbReference type="GeneID" id="30309115"/>
<sequence>MEVQAHGNHYENEVIRERTGMTKEEYDALKENGYTSEFDLASGLVVDYNGSIKTTKNNTICCSDLLRKMKHDDYHLIVGVYKQVGKTKVFHTEYEFFITPADREVLWGDMKYENVEAFVNYVKSIPAGKEAQQSTKSARNLFQEEVQCKSALFKINPKVDSKNQRRVQCSLHIDKLIAAGVKYTTKTIDYVVESGPRKFNK</sequence>
<accession>A0A1D8KT27</accession>
<dbReference type="EMBL" id="KU686211">
    <property type="protein sequence ID" value="AOV61737.1"/>
    <property type="molecule type" value="Genomic_DNA"/>
</dbReference>
<dbReference type="OrthoDB" id="11688at10239"/>
<protein>
    <submittedName>
        <fullName evidence="1">Uncharacterized protein</fullName>
    </submittedName>
</protein>
<reference evidence="1 2" key="1">
    <citation type="journal article" date="2016" name="Virology">
        <title>The genomic content and context of auxiliary metabolic genes in marine cyanomyoviruses.</title>
        <authorList>
            <person name="Crummett L.T."/>
            <person name="Puxty R.J."/>
            <person name="Weihe C."/>
            <person name="Marston M.F."/>
            <person name="Martiny J.B."/>
        </authorList>
    </citation>
    <scope>NUCLEOTIDE SEQUENCE [LARGE SCALE GENOMIC DNA]</scope>
    <source>
        <strain evidence="1">0810PA29</strain>
    </source>
</reference>
<organism evidence="1 2">
    <name type="scientific">Synechococcus phage S-WAM2</name>
    <dbReference type="NCBI Taxonomy" id="1815522"/>
    <lineage>
        <taxon>Viruses</taxon>
        <taxon>Duplodnaviria</taxon>
        <taxon>Heunggongvirae</taxon>
        <taxon>Uroviricota</taxon>
        <taxon>Caudoviricetes</taxon>
        <taxon>Pantevenvirales</taxon>
        <taxon>Kyanoviridae</taxon>
        <taxon>Cymopoleiavirus</taxon>
        <taxon>Cymopoleiavirus swam2</taxon>
    </lineage>
</organism>